<keyword evidence="4" id="KW-1185">Reference proteome</keyword>
<reference evidence="4" key="1">
    <citation type="journal article" date="2019" name="Int. J. Syst. Evol. Microbiol.">
        <title>The Global Catalogue of Microorganisms (GCM) 10K type strain sequencing project: providing services to taxonomists for standard genome sequencing and annotation.</title>
        <authorList>
            <consortium name="The Broad Institute Genomics Platform"/>
            <consortium name="The Broad Institute Genome Sequencing Center for Infectious Disease"/>
            <person name="Wu L."/>
            <person name="Ma J."/>
        </authorList>
    </citation>
    <scope>NUCLEOTIDE SEQUENCE [LARGE SCALE GENOMIC DNA]</scope>
    <source>
        <strain evidence="4">JCM 18063</strain>
    </source>
</reference>
<feature type="compositionally biased region" description="Acidic residues" evidence="1">
    <location>
        <begin position="189"/>
        <end position="203"/>
    </location>
</feature>
<dbReference type="InterPro" id="IPR027381">
    <property type="entry name" value="LytR/CpsA/Psr_C"/>
</dbReference>
<evidence type="ECO:0000313" key="3">
    <source>
        <dbReference type="EMBL" id="GAA4724545.1"/>
    </source>
</evidence>
<proteinExistence type="predicted"/>
<accession>A0ABP8YD37</accession>
<sequence length="203" mass="21609">MVFGLLIAFMVLMGLGALAVYTGTIDSPFDEPIQTPGGNADSMPPPCVPQNDNWPDGAPPLAYDDVRVRVYNAADYSFAIAGANADVLAARGFDIRDTGDFSRLVEGPSEIRYGSGAVRQAYTLAAQFPSVRLVLDDRPGRIIDLVVGEDYTEPLPVDQVQLAAGEPMTDMEDCVPVGELTPVPREFGEGDGPESAEDDAQDA</sequence>
<gene>
    <name evidence="3" type="ORF">GCM10023216_13240</name>
</gene>
<evidence type="ECO:0000259" key="2">
    <source>
        <dbReference type="Pfam" id="PF13399"/>
    </source>
</evidence>
<feature type="region of interest" description="Disordered" evidence="1">
    <location>
        <begin position="180"/>
        <end position="203"/>
    </location>
</feature>
<name>A0ABP8YD37_9MICO</name>
<dbReference type="Proteomes" id="UP001500956">
    <property type="component" value="Unassembled WGS sequence"/>
</dbReference>
<feature type="domain" description="LytR/CpsA/Psr regulator C-terminal" evidence="2">
    <location>
        <begin position="65"/>
        <end position="151"/>
    </location>
</feature>
<evidence type="ECO:0000313" key="4">
    <source>
        <dbReference type="Proteomes" id="UP001500956"/>
    </source>
</evidence>
<protein>
    <recommendedName>
        <fullName evidence="2">LytR/CpsA/Psr regulator C-terminal domain-containing protein</fullName>
    </recommendedName>
</protein>
<comment type="caution">
    <text evidence="3">The sequence shown here is derived from an EMBL/GenBank/DDBJ whole genome shotgun (WGS) entry which is preliminary data.</text>
</comment>
<dbReference type="EMBL" id="BAABID010000006">
    <property type="protein sequence ID" value="GAA4724545.1"/>
    <property type="molecule type" value="Genomic_DNA"/>
</dbReference>
<organism evidence="3 4">
    <name type="scientific">Isoptericola chiayiensis</name>
    <dbReference type="NCBI Taxonomy" id="579446"/>
    <lineage>
        <taxon>Bacteria</taxon>
        <taxon>Bacillati</taxon>
        <taxon>Actinomycetota</taxon>
        <taxon>Actinomycetes</taxon>
        <taxon>Micrococcales</taxon>
        <taxon>Promicromonosporaceae</taxon>
        <taxon>Isoptericola</taxon>
    </lineage>
</organism>
<evidence type="ECO:0000256" key="1">
    <source>
        <dbReference type="SAM" id="MobiDB-lite"/>
    </source>
</evidence>
<dbReference type="Pfam" id="PF13399">
    <property type="entry name" value="LytR_C"/>
    <property type="match status" value="1"/>
</dbReference>